<dbReference type="InterPro" id="IPR004143">
    <property type="entry name" value="BPL_LPL_catalytic"/>
</dbReference>
<dbReference type="PROSITE" id="PS51733">
    <property type="entry name" value="BPL_LPL_CATALYTIC"/>
    <property type="match status" value="1"/>
</dbReference>
<protein>
    <recommendedName>
        <fullName evidence="5">biotin--[biotin carboxyl-carrier protein] ligase</fullName>
        <ecNumber evidence="5">6.3.4.15</ecNumber>
    </recommendedName>
</protein>
<evidence type="ECO:0000256" key="1">
    <source>
        <dbReference type="ARBA" id="ARBA00022598"/>
    </source>
</evidence>
<dbReference type="GO" id="GO:0004077">
    <property type="term" value="F:biotin--[biotin carboxyl-carrier protein] ligase activity"/>
    <property type="evidence" value="ECO:0007669"/>
    <property type="project" value="UniProtKB-EC"/>
</dbReference>
<keyword evidence="4" id="KW-0092">Biotin</keyword>
<dbReference type="Proteomes" id="UP001285263">
    <property type="component" value="Unassembled WGS sequence"/>
</dbReference>
<organism evidence="8 9">
    <name type="scientific">Roseateles agri</name>
    <dbReference type="NCBI Taxonomy" id="3098619"/>
    <lineage>
        <taxon>Bacteria</taxon>
        <taxon>Pseudomonadati</taxon>
        <taxon>Pseudomonadota</taxon>
        <taxon>Betaproteobacteria</taxon>
        <taxon>Burkholderiales</taxon>
        <taxon>Sphaerotilaceae</taxon>
        <taxon>Roseateles</taxon>
    </lineage>
</organism>
<keyword evidence="3" id="KW-0067">ATP-binding</keyword>
<keyword evidence="1 8" id="KW-0436">Ligase</keyword>
<dbReference type="SUPFAM" id="SSF50037">
    <property type="entry name" value="C-terminal domain of transcriptional repressors"/>
    <property type="match status" value="1"/>
</dbReference>
<dbReference type="EMBL" id="JAXCLA010000001">
    <property type="protein sequence ID" value="MDY0743418.1"/>
    <property type="molecule type" value="Genomic_DNA"/>
</dbReference>
<evidence type="ECO:0000256" key="2">
    <source>
        <dbReference type="ARBA" id="ARBA00022741"/>
    </source>
</evidence>
<name>A0ABU5DCJ4_9BURK</name>
<dbReference type="PANTHER" id="PTHR12835:SF5">
    <property type="entry name" value="BIOTIN--PROTEIN LIGASE"/>
    <property type="match status" value="1"/>
</dbReference>
<dbReference type="PANTHER" id="PTHR12835">
    <property type="entry name" value="BIOTIN PROTEIN LIGASE"/>
    <property type="match status" value="1"/>
</dbReference>
<keyword evidence="9" id="KW-1185">Reference proteome</keyword>
<keyword evidence="2" id="KW-0547">Nucleotide-binding</keyword>
<evidence type="ECO:0000256" key="6">
    <source>
        <dbReference type="ARBA" id="ARBA00047846"/>
    </source>
</evidence>
<dbReference type="CDD" id="cd16442">
    <property type="entry name" value="BPL"/>
    <property type="match status" value="1"/>
</dbReference>
<dbReference type="InterPro" id="IPR008988">
    <property type="entry name" value="Transcriptional_repressor_C"/>
</dbReference>
<dbReference type="Gene3D" id="2.30.30.100">
    <property type="match status" value="1"/>
</dbReference>
<evidence type="ECO:0000256" key="4">
    <source>
        <dbReference type="ARBA" id="ARBA00023267"/>
    </source>
</evidence>
<dbReference type="Gene3D" id="3.30.930.10">
    <property type="entry name" value="Bira Bifunctional Protein, Domain 2"/>
    <property type="match status" value="1"/>
</dbReference>
<dbReference type="SUPFAM" id="SSF55681">
    <property type="entry name" value="Class II aaRS and biotin synthetases"/>
    <property type="match status" value="1"/>
</dbReference>
<evidence type="ECO:0000256" key="3">
    <source>
        <dbReference type="ARBA" id="ARBA00022840"/>
    </source>
</evidence>
<comment type="catalytic activity">
    <reaction evidence="6">
        <text>biotin + L-lysyl-[protein] + ATP = N(6)-biotinyl-L-lysyl-[protein] + AMP + diphosphate + H(+)</text>
        <dbReference type="Rhea" id="RHEA:11756"/>
        <dbReference type="Rhea" id="RHEA-COMP:9752"/>
        <dbReference type="Rhea" id="RHEA-COMP:10505"/>
        <dbReference type="ChEBI" id="CHEBI:15378"/>
        <dbReference type="ChEBI" id="CHEBI:29969"/>
        <dbReference type="ChEBI" id="CHEBI:30616"/>
        <dbReference type="ChEBI" id="CHEBI:33019"/>
        <dbReference type="ChEBI" id="CHEBI:57586"/>
        <dbReference type="ChEBI" id="CHEBI:83144"/>
        <dbReference type="ChEBI" id="CHEBI:456215"/>
        <dbReference type="EC" id="6.3.4.15"/>
    </reaction>
</comment>
<dbReference type="InterPro" id="IPR045864">
    <property type="entry name" value="aa-tRNA-synth_II/BPL/LPL"/>
</dbReference>
<gene>
    <name evidence="8" type="ORF">SNE35_02835</name>
</gene>
<feature type="domain" description="BPL/LPL catalytic" evidence="7">
    <location>
        <begin position="10"/>
        <end position="227"/>
    </location>
</feature>
<evidence type="ECO:0000259" key="7">
    <source>
        <dbReference type="PROSITE" id="PS51733"/>
    </source>
</evidence>
<proteinExistence type="predicted"/>
<sequence>MDTPQNWKVEALWQQLSPLLPGVSIEVVARTESTNTALLERVRKESRGENQAYGRRSHDMQPCLLVAEHQTQGRGRMGRPWVSAPSASLTFSLGVALDMDDWSGLSLAVGCAVADALEPLAEGQAPRLQLKWPNDIWLVNEAGGRKLGGILIETVPAGAQRMAIVGIGLNISEQAAVAPHEGMGAPVFSTGFAALSEFYPPDAPAPTAPDVLARIAPALAQALHDFPQAGFAPWQAAYARRDLTLDRAVSAGTLEGISRGVDAGGNLQVETAGGVVQPVSGGEVSVRLAGSKA</sequence>
<accession>A0ABU5DCJ4</accession>
<evidence type="ECO:0000256" key="5">
    <source>
        <dbReference type="ARBA" id="ARBA00024227"/>
    </source>
</evidence>
<dbReference type="Pfam" id="PF02237">
    <property type="entry name" value="BPL_C"/>
    <property type="match status" value="1"/>
</dbReference>
<dbReference type="RefSeq" id="WP_320421305.1">
    <property type="nucleotide sequence ID" value="NZ_JAXCLA010000001.1"/>
</dbReference>
<evidence type="ECO:0000313" key="9">
    <source>
        <dbReference type="Proteomes" id="UP001285263"/>
    </source>
</evidence>
<dbReference type="InterPro" id="IPR004408">
    <property type="entry name" value="Biotin_CoA_COase_ligase"/>
</dbReference>
<comment type="caution">
    <text evidence="8">The sequence shown here is derived from an EMBL/GenBank/DDBJ whole genome shotgun (WGS) entry which is preliminary data.</text>
</comment>
<dbReference type="EC" id="6.3.4.15" evidence="5"/>
<dbReference type="NCBIfam" id="TIGR00121">
    <property type="entry name" value="birA_ligase"/>
    <property type="match status" value="1"/>
</dbReference>
<dbReference type="Pfam" id="PF03099">
    <property type="entry name" value="BPL_LplA_LipB"/>
    <property type="match status" value="1"/>
</dbReference>
<reference evidence="8 9" key="1">
    <citation type="submission" date="2023-11" db="EMBL/GenBank/DDBJ databases">
        <title>Paucibacter sp. nov., isolated from fresh soil in Korea.</title>
        <authorList>
            <person name="Le N.T.T."/>
        </authorList>
    </citation>
    <scope>NUCLEOTIDE SEQUENCE [LARGE SCALE GENOMIC DNA]</scope>
    <source>
        <strain evidence="8 9">R3-3</strain>
    </source>
</reference>
<evidence type="ECO:0000313" key="8">
    <source>
        <dbReference type="EMBL" id="MDY0743418.1"/>
    </source>
</evidence>
<dbReference type="InterPro" id="IPR003142">
    <property type="entry name" value="BPL_C"/>
</dbReference>